<sequence length="166" mass="17693">MDQQNPNNDPPSSPSSTTAILDAPLNAVGFEIETLSPHRVTGRIVVSPKCCQAFKVLHGGVSALIAEALASAGAQMASGFQRVAGFHLSIDHLQSAKIGDLVLAEATPLSIGNAIQVWEVQLWKAKSSSKERRDLVASSRVTLLCNMPVPEQAQPLVDTLKRFAKL</sequence>
<feature type="domain" description="Thioesterase" evidence="2">
    <location>
        <begin position="55"/>
        <end position="126"/>
    </location>
</feature>
<evidence type="ECO:0000313" key="4">
    <source>
        <dbReference type="Proteomes" id="UP001642487"/>
    </source>
</evidence>
<organism evidence="3 4">
    <name type="scientific">Citrullus colocynthis</name>
    <name type="common">colocynth</name>
    <dbReference type="NCBI Taxonomy" id="252529"/>
    <lineage>
        <taxon>Eukaryota</taxon>
        <taxon>Viridiplantae</taxon>
        <taxon>Streptophyta</taxon>
        <taxon>Embryophyta</taxon>
        <taxon>Tracheophyta</taxon>
        <taxon>Spermatophyta</taxon>
        <taxon>Magnoliopsida</taxon>
        <taxon>eudicotyledons</taxon>
        <taxon>Gunneridae</taxon>
        <taxon>Pentapetalae</taxon>
        <taxon>rosids</taxon>
        <taxon>fabids</taxon>
        <taxon>Cucurbitales</taxon>
        <taxon>Cucurbitaceae</taxon>
        <taxon>Benincaseae</taxon>
        <taxon>Citrullus</taxon>
    </lineage>
</organism>
<dbReference type="InterPro" id="IPR006683">
    <property type="entry name" value="Thioestr_dom"/>
</dbReference>
<gene>
    <name evidence="3" type="ORF">CITCOLO1_LOCUS10385</name>
</gene>
<dbReference type="NCBIfam" id="TIGR00369">
    <property type="entry name" value="unchar_dom_1"/>
    <property type="match status" value="1"/>
</dbReference>
<protein>
    <recommendedName>
        <fullName evidence="2">Thioesterase domain-containing protein</fullName>
    </recommendedName>
</protein>
<dbReference type="CDD" id="cd03443">
    <property type="entry name" value="PaaI_thioesterase"/>
    <property type="match status" value="1"/>
</dbReference>
<dbReference type="InterPro" id="IPR029069">
    <property type="entry name" value="HotDog_dom_sf"/>
</dbReference>
<name>A0ABP0YD62_9ROSI</name>
<proteinExistence type="predicted"/>
<reference evidence="3 4" key="1">
    <citation type="submission" date="2024-03" db="EMBL/GenBank/DDBJ databases">
        <authorList>
            <person name="Gkanogiannis A."/>
            <person name="Becerra Lopez-Lavalle L."/>
        </authorList>
    </citation>
    <scope>NUCLEOTIDE SEQUENCE [LARGE SCALE GENOMIC DNA]</scope>
</reference>
<dbReference type="EMBL" id="OZ021737">
    <property type="protein sequence ID" value="CAK9318420.1"/>
    <property type="molecule type" value="Genomic_DNA"/>
</dbReference>
<evidence type="ECO:0000313" key="3">
    <source>
        <dbReference type="EMBL" id="CAK9318420.1"/>
    </source>
</evidence>
<keyword evidence="1" id="KW-0378">Hydrolase</keyword>
<evidence type="ECO:0000256" key="1">
    <source>
        <dbReference type="ARBA" id="ARBA00022801"/>
    </source>
</evidence>
<dbReference type="Pfam" id="PF03061">
    <property type="entry name" value="4HBT"/>
    <property type="match status" value="1"/>
</dbReference>
<dbReference type="SUPFAM" id="SSF54637">
    <property type="entry name" value="Thioesterase/thiol ester dehydrase-isomerase"/>
    <property type="match status" value="1"/>
</dbReference>
<dbReference type="PANTHER" id="PTHR43240:SF5">
    <property type="entry name" value="1,4-DIHYDROXY-2-NAPHTHOYL-COA THIOESTERASE 1"/>
    <property type="match status" value="1"/>
</dbReference>
<evidence type="ECO:0000259" key="2">
    <source>
        <dbReference type="Pfam" id="PF03061"/>
    </source>
</evidence>
<dbReference type="InterPro" id="IPR003736">
    <property type="entry name" value="PAAI_dom"/>
</dbReference>
<dbReference type="PANTHER" id="PTHR43240">
    <property type="entry name" value="1,4-DIHYDROXY-2-NAPHTHOYL-COA THIOESTERASE 1"/>
    <property type="match status" value="1"/>
</dbReference>
<accession>A0ABP0YD62</accession>
<keyword evidence="4" id="KW-1185">Reference proteome</keyword>
<dbReference type="Gene3D" id="3.10.129.10">
    <property type="entry name" value="Hotdog Thioesterase"/>
    <property type="match status" value="1"/>
</dbReference>
<dbReference type="Proteomes" id="UP001642487">
    <property type="component" value="Chromosome 3"/>
</dbReference>